<dbReference type="PANTHER" id="PTHR23322:SF1">
    <property type="entry name" value="FAS-ASSOCIATED FACTOR 2"/>
    <property type="match status" value="1"/>
</dbReference>
<keyword evidence="1" id="KW-0175">Coiled coil</keyword>
<dbReference type="OrthoDB" id="1026733at2759"/>
<name>A0A1X6N1L1_9APHY</name>
<evidence type="ECO:0000256" key="1">
    <source>
        <dbReference type="ARBA" id="ARBA00023054"/>
    </source>
</evidence>
<reference evidence="4 5" key="1">
    <citation type="submission" date="2017-04" db="EMBL/GenBank/DDBJ databases">
        <title>Genome Sequence of the Model Brown-Rot Fungus Postia placenta SB12.</title>
        <authorList>
            <consortium name="DOE Joint Genome Institute"/>
            <person name="Gaskell J."/>
            <person name="Kersten P."/>
            <person name="Larrondo L.F."/>
            <person name="Canessa P."/>
            <person name="Martinez D."/>
            <person name="Hibbett D."/>
            <person name="Schmoll M."/>
            <person name="Kubicek C.P."/>
            <person name="Martinez A.T."/>
            <person name="Yadav J."/>
            <person name="Master E."/>
            <person name="Magnuson J.K."/>
            <person name="James T."/>
            <person name="Yaver D."/>
            <person name="Berka R."/>
            <person name="Labutti K."/>
            <person name="Lipzen A."/>
            <person name="Aerts A."/>
            <person name="Barry K."/>
            <person name="Henrissat B."/>
            <person name="Blanchette R."/>
            <person name="Grigoriev I."/>
            <person name="Cullen D."/>
        </authorList>
    </citation>
    <scope>NUCLEOTIDE SEQUENCE [LARGE SCALE GENOMIC DNA]</scope>
    <source>
        <strain evidence="4 5">MAD-698-R-SB12</strain>
    </source>
</reference>
<gene>
    <name evidence="4" type="ORF">POSPLADRAFT_1181477</name>
</gene>
<sequence length="628" mass="70088">MDVETLSQSQREAVSQLQALMNGADADVAVDVLESVDWDVQRAANMILDTGVPEAASATTTNTRMESFEIDDSEQQGLLRPNNSGRQFRPVNECVKNAQQSNAVTVRPLRAIIAFFALPFRLITSVLRFVFRLLRIPIPQFVPFTWSNLTYRPLGSSSGHEARAMDPKSVAERWVRALEEETGAVCISRSGRRGDSVSSSNGHGISSGADVAGPSVLTSRSGAHDASADADSGSKRLPGFFLGSYEHFARMCEKEAKVGCIIIVSDEHDDVAEFKSLWVVRSTLTDPTFVKLIQENDMLVWGGDIRDKDAWSAAQKLQTTTYPFVAFIALQPRRSAASGTSSTPTLTILSRHQGPSIPSTTAPTAAQTLVTHLNEQIFPRVKPFLARIHAQTAERERERALRAEQDRAFEESRRRDKERVERRMKEEREAEEERLRHAQAEERAKQDAHRLEEVRKDWEARRMVWRRYERKALVMREPRPGGEAGRGRTMRVGLRMPDGRRIVRFFGEADSMTALYAYVDSQFIPAELSQASDPKEPPSGLAPGEEGLAEEIAASDRSPSQWWGFQLMLAYPRKEISWEPARKLGDIEALKNGGGQLVVEMVANASAAKGKQKQTEVDDEDGYETEED</sequence>
<dbReference type="Pfam" id="PF00789">
    <property type="entry name" value="UBX"/>
    <property type="match status" value="1"/>
</dbReference>
<feature type="compositionally biased region" description="Acidic residues" evidence="2">
    <location>
        <begin position="617"/>
        <end position="628"/>
    </location>
</feature>
<evidence type="ECO:0000259" key="3">
    <source>
        <dbReference type="PROSITE" id="PS50033"/>
    </source>
</evidence>
<dbReference type="InterPro" id="IPR029071">
    <property type="entry name" value="Ubiquitin-like_domsf"/>
</dbReference>
<accession>A0A1X6N1L1</accession>
<dbReference type="EMBL" id="KZ110597">
    <property type="protein sequence ID" value="OSX62362.1"/>
    <property type="molecule type" value="Genomic_DNA"/>
</dbReference>
<dbReference type="PANTHER" id="PTHR23322">
    <property type="entry name" value="FAS-ASSOCIATED PROTEIN"/>
    <property type="match status" value="1"/>
</dbReference>
<evidence type="ECO:0000313" key="5">
    <source>
        <dbReference type="Proteomes" id="UP000194127"/>
    </source>
</evidence>
<dbReference type="GO" id="GO:0036503">
    <property type="term" value="P:ERAD pathway"/>
    <property type="evidence" value="ECO:0007669"/>
    <property type="project" value="TreeGrafter"/>
</dbReference>
<feature type="compositionally biased region" description="Polar residues" evidence="2">
    <location>
        <begin position="337"/>
        <end position="350"/>
    </location>
</feature>
<dbReference type="PROSITE" id="PS50033">
    <property type="entry name" value="UBX"/>
    <property type="match status" value="1"/>
</dbReference>
<dbReference type="STRING" id="670580.A0A1X6N1L1"/>
<dbReference type="SUPFAM" id="SSF54236">
    <property type="entry name" value="Ubiquitin-like"/>
    <property type="match status" value="1"/>
</dbReference>
<dbReference type="InterPro" id="IPR006577">
    <property type="entry name" value="UAS"/>
</dbReference>
<feature type="region of interest" description="Disordered" evidence="2">
    <location>
        <begin position="605"/>
        <end position="628"/>
    </location>
</feature>
<dbReference type="GO" id="GO:0005783">
    <property type="term" value="C:endoplasmic reticulum"/>
    <property type="evidence" value="ECO:0007669"/>
    <property type="project" value="TreeGrafter"/>
</dbReference>
<dbReference type="SMART" id="SM00594">
    <property type="entry name" value="UAS"/>
    <property type="match status" value="1"/>
</dbReference>
<dbReference type="InterPro" id="IPR001012">
    <property type="entry name" value="UBX_dom"/>
</dbReference>
<feature type="region of interest" description="Disordered" evidence="2">
    <location>
        <begin position="336"/>
        <end position="362"/>
    </location>
</feature>
<dbReference type="Gene3D" id="3.10.20.90">
    <property type="entry name" value="Phosphatidylinositol 3-kinase Catalytic Subunit, Chain A, domain 1"/>
    <property type="match status" value="1"/>
</dbReference>
<organism evidence="4 5">
    <name type="scientific">Postia placenta MAD-698-R-SB12</name>
    <dbReference type="NCBI Taxonomy" id="670580"/>
    <lineage>
        <taxon>Eukaryota</taxon>
        <taxon>Fungi</taxon>
        <taxon>Dikarya</taxon>
        <taxon>Basidiomycota</taxon>
        <taxon>Agaricomycotina</taxon>
        <taxon>Agaricomycetes</taxon>
        <taxon>Polyporales</taxon>
        <taxon>Adustoporiaceae</taxon>
        <taxon>Rhodonia</taxon>
    </lineage>
</organism>
<dbReference type="Gene3D" id="3.40.30.10">
    <property type="entry name" value="Glutaredoxin"/>
    <property type="match status" value="1"/>
</dbReference>
<protein>
    <recommendedName>
        <fullName evidence="3">UBX domain-containing protein</fullName>
    </recommendedName>
</protein>
<dbReference type="Pfam" id="PF14555">
    <property type="entry name" value="UBA_4"/>
    <property type="match status" value="1"/>
</dbReference>
<feature type="region of interest" description="Disordered" evidence="2">
    <location>
        <begin position="399"/>
        <end position="449"/>
    </location>
</feature>
<evidence type="ECO:0000256" key="2">
    <source>
        <dbReference type="SAM" id="MobiDB-lite"/>
    </source>
</evidence>
<feature type="region of interest" description="Disordered" evidence="2">
    <location>
        <begin position="189"/>
        <end position="210"/>
    </location>
</feature>
<dbReference type="InterPro" id="IPR050730">
    <property type="entry name" value="UBX_domain-protein"/>
</dbReference>
<feature type="domain" description="UBX" evidence="3">
    <location>
        <begin position="485"/>
        <end position="574"/>
    </location>
</feature>
<keyword evidence="5" id="KW-1185">Reference proteome</keyword>
<feature type="compositionally biased region" description="Low complexity" evidence="2">
    <location>
        <begin position="196"/>
        <end position="208"/>
    </location>
</feature>
<proteinExistence type="predicted"/>
<dbReference type="Gene3D" id="1.10.8.10">
    <property type="entry name" value="DNA helicase RuvA subunit, C-terminal domain"/>
    <property type="match status" value="1"/>
</dbReference>
<dbReference type="Proteomes" id="UP000194127">
    <property type="component" value="Unassembled WGS sequence"/>
</dbReference>
<dbReference type="AlphaFoldDB" id="A0A1X6N1L1"/>
<dbReference type="RefSeq" id="XP_024339156.1">
    <property type="nucleotide sequence ID" value="XM_024488841.1"/>
</dbReference>
<dbReference type="GeneID" id="36333790"/>
<evidence type="ECO:0000313" key="4">
    <source>
        <dbReference type="EMBL" id="OSX62362.1"/>
    </source>
</evidence>
<dbReference type="GO" id="GO:0043130">
    <property type="term" value="F:ubiquitin binding"/>
    <property type="evidence" value="ECO:0007669"/>
    <property type="project" value="TreeGrafter"/>
</dbReference>